<reference evidence="2 3" key="1">
    <citation type="submission" date="2018-02" db="EMBL/GenBank/DDBJ databases">
        <title>Comparative genomes isolates from brazilian mangrove.</title>
        <authorList>
            <person name="Araujo J.E."/>
            <person name="Taketani R.G."/>
            <person name="Silva M.C.P."/>
            <person name="Loureco M.V."/>
            <person name="Andreote F.D."/>
        </authorList>
    </citation>
    <scope>NUCLEOTIDE SEQUENCE [LARGE SCALE GENOMIC DNA]</scope>
    <source>
        <strain evidence="2 3">NAP PRIS-MGV</strain>
    </source>
</reference>
<evidence type="ECO:0000313" key="2">
    <source>
        <dbReference type="EMBL" id="PQO36664.1"/>
    </source>
</evidence>
<dbReference type="EMBL" id="PUIB01000012">
    <property type="protein sequence ID" value="PQO36664.1"/>
    <property type="molecule type" value="Genomic_DNA"/>
</dbReference>
<feature type="signal peptide" evidence="1">
    <location>
        <begin position="1"/>
        <end position="22"/>
    </location>
</feature>
<feature type="chain" id="PRO_5015635513" evidence="1">
    <location>
        <begin position="23"/>
        <end position="176"/>
    </location>
</feature>
<protein>
    <submittedName>
        <fullName evidence="2">Uncharacterized protein</fullName>
    </submittedName>
</protein>
<dbReference type="AlphaFoldDB" id="A0A2S8FXU6"/>
<comment type="caution">
    <text evidence="2">The sequence shown here is derived from an EMBL/GenBank/DDBJ whole genome shotgun (WGS) entry which is preliminary data.</text>
</comment>
<evidence type="ECO:0000256" key="1">
    <source>
        <dbReference type="SAM" id="SignalP"/>
    </source>
</evidence>
<sequence>MSHYVAPTAIVCGLILLGSLQAADPVQGEQAALNYEYGGVYIGMPLEEFKRLPRERISIVSVNQELDLKTYSYAEPNGFPLAVEFYKSTAYRMIMIMKDQQLSRVGGESIIEQKLIDTFGDPHAGQNDKGYVWKYPNIHRMVGFVKQPSQIAIIISDTTAEAQINQDKANRLDLGF</sequence>
<evidence type="ECO:0000313" key="3">
    <source>
        <dbReference type="Proteomes" id="UP000239388"/>
    </source>
</evidence>
<organism evidence="2 3">
    <name type="scientific">Blastopirellula marina</name>
    <dbReference type="NCBI Taxonomy" id="124"/>
    <lineage>
        <taxon>Bacteria</taxon>
        <taxon>Pseudomonadati</taxon>
        <taxon>Planctomycetota</taxon>
        <taxon>Planctomycetia</taxon>
        <taxon>Pirellulales</taxon>
        <taxon>Pirellulaceae</taxon>
        <taxon>Blastopirellula</taxon>
    </lineage>
</organism>
<name>A0A2S8FXU6_9BACT</name>
<gene>
    <name evidence="2" type="ORF">C5Y98_11770</name>
</gene>
<dbReference type="RefSeq" id="WP_105354411.1">
    <property type="nucleotide sequence ID" value="NZ_PUIB01000012.1"/>
</dbReference>
<accession>A0A2S8FXU6</accession>
<keyword evidence="1" id="KW-0732">Signal</keyword>
<proteinExistence type="predicted"/>
<dbReference type="Proteomes" id="UP000239388">
    <property type="component" value="Unassembled WGS sequence"/>
</dbReference>